<evidence type="ECO:0000256" key="4">
    <source>
        <dbReference type="ARBA" id="ARBA00023274"/>
    </source>
</evidence>
<dbReference type="Pfam" id="PF01922">
    <property type="entry name" value="SRP19"/>
    <property type="match status" value="1"/>
</dbReference>
<evidence type="ECO:0000256" key="7">
    <source>
        <dbReference type="SAM" id="MobiDB-lite"/>
    </source>
</evidence>
<dbReference type="AlphaFoldDB" id="A0A507AS89"/>
<feature type="compositionally biased region" description="Low complexity" evidence="7">
    <location>
        <begin position="403"/>
        <end position="437"/>
    </location>
</feature>
<name>A0A507AS89_9PEZI</name>
<dbReference type="InterPro" id="IPR036521">
    <property type="entry name" value="SRP19-like_sf"/>
</dbReference>
<dbReference type="PROSITE" id="PS50103">
    <property type="entry name" value="ZF_C3H1"/>
    <property type="match status" value="1"/>
</dbReference>
<accession>A0A507AS89</accession>
<feature type="zinc finger region" description="C3H1-type" evidence="5">
    <location>
        <begin position="300"/>
        <end position="328"/>
    </location>
</feature>
<feature type="coiled-coil region" evidence="6">
    <location>
        <begin position="38"/>
        <end position="79"/>
    </location>
</feature>
<dbReference type="Pfam" id="PF25543">
    <property type="entry name" value="zf-CCCH_tandem"/>
    <property type="match status" value="1"/>
</dbReference>
<evidence type="ECO:0000256" key="6">
    <source>
        <dbReference type="SAM" id="Coils"/>
    </source>
</evidence>
<keyword evidence="10" id="KW-1185">Reference proteome</keyword>
<evidence type="ECO:0000259" key="8">
    <source>
        <dbReference type="PROSITE" id="PS50103"/>
    </source>
</evidence>
<dbReference type="RefSeq" id="XP_030989449.1">
    <property type="nucleotide sequence ID" value="XM_031133158.1"/>
</dbReference>
<dbReference type="InterPro" id="IPR002778">
    <property type="entry name" value="Signal_recog_particle_SRP19"/>
</dbReference>
<feature type="region of interest" description="Disordered" evidence="7">
    <location>
        <begin position="371"/>
        <end position="446"/>
    </location>
</feature>
<dbReference type="InterPro" id="IPR057683">
    <property type="entry name" value="DUF7923"/>
</dbReference>
<dbReference type="InterPro" id="IPR057654">
    <property type="entry name" value="Znf-CCCH_tandem"/>
</dbReference>
<dbReference type="SUPFAM" id="SSF69695">
    <property type="entry name" value="SRP19"/>
    <property type="match status" value="1"/>
</dbReference>
<reference evidence="9 10" key="1">
    <citation type="submission" date="2019-06" db="EMBL/GenBank/DDBJ databases">
        <title>Draft genome sequence of the filamentous fungus Phialemoniopsis curvata isolated from diesel fuel.</title>
        <authorList>
            <person name="Varaljay V.A."/>
            <person name="Lyon W.J."/>
            <person name="Crouch A.L."/>
            <person name="Drake C.E."/>
            <person name="Hollomon J.M."/>
            <person name="Nadeau L.J."/>
            <person name="Nunn H.S."/>
            <person name="Stevenson B.S."/>
            <person name="Bojanowski C.L."/>
            <person name="Crookes-Goodson W.J."/>
        </authorList>
    </citation>
    <scope>NUCLEOTIDE SEQUENCE [LARGE SCALE GENOMIC DNA]</scope>
    <source>
        <strain evidence="9 10">D216</strain>
    </source>
</reference>
<dbReference type="EMBL" id="SKBQ01000086">
    <property type="protein sequence ID" value="TPX07738.1"/>
    <property type="molecule type" value="Genomic_DNA"/>
</dbReference>
<keyword evidence="5" id="KW-0479">Metal-binding</keyword>
<feature type="compositionally biased region" description="Basic and acidic residues" evidence="7">
    <location>
        <begin position="393"/>
        <end position="402"/>
    </location>
</feature>
<feature type="compositionally biased region" description="Acidic residues" evidence="7">
    <location>
        <begin position="372"/>
        <end position="392"/>
    </location>
</feature>
<keyword evidence="6" id="KW-0175">Coiled coil</keyword>
<dbReference type="PANTHER" id="PTHR37543:SF1">
    <property type="entry name" value="CCCH ZINC FINGER DNA BINDING PROTEIN (AFU_ORTHOLOGUE AFUA_5G12760)"/>
    <property type="match status" value="1"/>
</dbReference>
<dbReference type="PANTHER" id="PTHR37543">
    <property type="entry name" value="CCCH ZINC FINGER DNA BINDING PROTEIN (AFU_ORTHOLOGUE AFUA_5G12760)"/>
    <property type="match status" value="1"/>
</dbReference>
<keyword evidence="2" id="KW-0963">Cytoplasm</keyword>
<dbReference type="GO" id="GO:0006614">
    <property type="term" value="P:SRP-dependent cotranslational protein targeting to membrane"/>
    <property type="evidence" value="ECO:0007669"/>
    <property type="project" value="InterPro"/>
</dbReference>
<dbReference type="Proteomes" id="UP000319257">
    <property type="component" value="Unassembled WGS sequence"/>
</dbReference>
<evidence type="ECO:0000313" key="9">
    <source>
        <dbReference type="EMBL" id="TPX07738.1"/>
    </source>
</evidence>
<dbReference type="InParanoid" id="A0A507AS89"/>
<dbReference type="OrthoDB" id="2190947at2759"/>
<keyword evidence="3" id="KW-0733">Signal recognition particle</keyword>
<gene>
    <name evidence="9" type="ORF">E0L32_010530</name>
</gene>
<dbReference type="InterPro" id="IPR000571">
    <property type="entry name" value="Znf_CCCH"/>
</dbReference>
<dbReference type="Gene3D" id="4.10.1000.10">
    <property type="entry name" value="Zinc finger, CCCH-type"/>
    <property type="match status" value="1"/>
</dbReference>
<feature type="region of interest" description="Disordered" evidence="7">
    <location>
        <begin position="253"/>
        <end position="274"/>
    </location>
</feature>
<feature type="compositionally biased region" description="Gly residues" evidence="7">
    <location>
        <begin position="634"/>
        <end position="650"/>
    </location>
</feature>
<dbReference type="GO" id="GO:0008270">
    <property type="term" value="F:zinc ion binding"/>
    <property type="evidence" value="ECO:0007669"/>
    <property type="project" value="UniProtKB-KW"/>
</dbReference>
<dbReference type="STRING" id="1093900.A0A507AS89"/>
<dbReference type="GO" id="GO:0005786">
    <property type="term" value="C:signal recognition particle, endoplasmic reticulum targeting"/>
    <property type="evidence" value="ECO:0007669"/>
    <property type="project" value="UniProtKB-KW"/>
</dbReference>
<evidence type="ECO:0000256" key="1">
    <source>
        <dbReference type="ARBA" id="ARBA00004496"/>
    </source>
</evidence>
<protein>
    <recommendedName>
        <fullName evidence="8">C3H1-type domain-containing protein</fullName>
    </recommendedName>
</protein>
<dbReference type="GeneID" id="41977977"/>
<dbReference type="FunFam" id="3.30.56.30:FF:000003">
    <property type="entry name" value="Signal recognition particle SEC65 subunit"/>
    <property type="match status" value="1"/>
</dbReference>
<organism evidence="9 10">
    <name type="scientific">Thyridium curvatum</name>
    <dbReference type="NCBI Taxonomy" id="1093900"/>
    <lineage>
        <taxon>Eukaryota</taxon>
        <taxon>Fungi</taxon>
        <taxon>Dikarya</taxon>
        <taxon>Ascomycota</taxon>
        <taxon>Pezizomycotina</taxon>
        <taxon>Sordariomycetes</taxon>
        <taxon>Sordariomycetidae</taxon>
        <taxon>Thyridiales</taxon>
        <taxon>Thyridiaceae</taxon>
        <taxon>Thyridium</taxon>
    </lineage>
</organism>
<keyword evidence="5" id="KW-0863">Zinc-finger</keyword>
<evidence type="ECO:0000313" key="10">
    <source>
        <dbReference type="Proteomes" id="UP000319257"/>
    </source>
</evidence>
<comment type="caution">
    <text evidence="9">The sequence shown here is derived from an EMBL/GenBank/DDBJ whole genome shotgun (WGS) entry which is preliminary data.</text>
</comment>
<dbReference type="GO" id="GO:0008312">
    <property type="term" value="F:7S RNA binding"/>
    <property type="evidence" value="ECO:0007669"/>
    <property type="project" value="InterPro"/>
</dbReference>
<evidence type="ECO:0000256" key="3">
    <source>
        <dbReference type="ARBA" id="ARBA00023135"/>
    </source>
</evidence>
<dbReference type="Pfam" id="PF25540">
    <property type="entry name" value="DUF7923"/>
    <property type="match status" value="2"/>
</dbReference>
<comment type="subcellular location">
    <subcellularLocation>
        <location evidence="1">Cytoplasm</location>
    </subcellularLocation>
</comment>
<feature type="domain" description="C3H1-type" evidence="8">
    <location>
        <begin position="300"/>
        <end position="328"/>
    </location>
</feature>
<dbReference type="Gene3D" id="3.30.56.30">
    <property type="entry name" value="Signal recognition particle, SRP19-like subunit"/>
    <property type="match status" value="1"/>
</dbReference>
<sequence length="660" mass="72792">MSDEELLAFAQRYQALTLVRDNSDDLIKDLLTHCHTATSTLRREKEQLQVQLQDAQLDLADATQSRREFQQKLRQAEARVGYVTQDIDYLKQRNPYVAILIDGDGLLFKDTFIRQGLEGGKRAAYALRTAILAQCGEHASEMEVMAKQVILGISHDASYAPFLDQILRDQETRQRVTLVEGFPTVRDLQATGVNILNLNDAIFRADKLVERSLASALPTPPVMVSPPTKSSTPASISNNSTSYAGIVTSATPPPTLTMPIPPKNIPTKPSKPAPWNPGARGVDTPLHVNQTALDNIKKRKDNTKLCNNHYLRGPCAKGDSCCFEHKYRPTHDEKVAIAFLARLNPCTNGQDCDVEDCIYGHHITMSHARVEEVEDSDISDPSEGDIDDFDDNDIIRRVDNDRPQQQQQQQPSSLPHRPRQQPTQQQPQQQMMSSSTPGMDFQTTRNPQQYGSFQCLYPCYFDASRSRAEGRRVPSSLAVENPLARAIVDACRHLRLRVFYEPTKLHPKDWANPGRVKVELKPSSAGSQGAQPQHSVKNKHHLYLLVAKYLRANPVSADSPLLWERIPGAHAPDRSKPYPRPAVPRGWKMLELLPYYSPAMTGGGVSENLFKDMMKEMQGGGDMASMLQAAAAAGGAGPSGAGGGGGAIEGGGKKGKKGKK</sequence>
<feature type="region of interest" description="Disordered" evidence="7">
    <location>
        <begin position="633"/>
        <end position="660"/>
    </location>
</feature>
<keyword evidence="4" id="KW-0687">Ribonucleoprotein</keyword>
<keyword evidence="5" id="KW-0862">Zinc</keyword>
<evidence type="ECO:0000256" key="5">
    <source>
        <dbReference type="PROSITE-ProRule" id="PRU00723"/>
    </source>
</evidence>
<proteinExistence type="predicted"/>
<evidence type="ECO:0000256" key="2">
    <source>
        <dbReference type="ARBA" id="ARBA00022490"/>
    </source>
</evidence>
<dbReference type="Pfam" id="PF25542">
    <property type="entry name" value="zf-CCCH_12"/>
    <property type="match status" value="1"/>
</dbReference>